<evidence type="ECO:0000256" key="4">
    <source>
        <dbReference type="ARBA" id="ARBA00022832"/>
    </source>
</evidence>
<reference evidence="10 11" key="1">
    <citation type="journal article" date="2021" name="Sci. Rep.">
        <title>The distribution of antibiotic resistance genes in chicken gut microbiota commensals.</title>
        <authorList>
            <person name="Juricova H."/>
            <person name="Matiasovicova J."/>
            <person name="Kubasova T."/>
            <person name="Cejkova D."/>
            <person name="Rychlik I."/>
        </authorList>
    </citation>
    <scope>NUCLEOTIDE SEQUENCE [LARGE SCALE GENOMIC DNA]</scope>
    <source>
        <strain evidence="10 11">An810</strain>
    </source>
</reference>
<dbReference type="GO" id="GO:0008897">
    <property type="term" value="F:holo-[acyl-carrier-protein] synthase activity"/>
    <property type="evidence" value="ECO:0007669"/>
    <property type="project" value="UniProtKB-EC"/>
</dbReference>
<keyword evidence="8" id="KW-0963">Cytoplasm</keyword>
<feature type="domain" description="4'-phosphopantetheinyl transferase" evidence="9">
    <location>
        <begin position="4"/>
        <end position="108"/>
    </location>
</feature>
<dbReference type="Gene3D" id="3.90.470.20">
    <property type="entry name" value="4'-phosphopantetheinyl transferase domain"/>
    <property type="match status" value="1"/>
</dbReference>
<evidence type="ECO:0000256" key="3">
    <source>
        <dbReference type="ARBA" id="ARBA00022723"/>
    </source>
</evidence>
<keyword evidence="3 8" id="KW-0479">Metal-binding</keyword>
<evidence type="ECO:0000313" key="11">
    <source>
        <dbReference type="Proteomes" id="UP000776629"/>
    </source>
</evidence>
<evidence type="ECO:0000256" key="1">
    <source>
        <dbReference type="ARBA" id="ARBA00022516"/>
    </source>
</evidence>
<comment type="similarity">
    <text evidence="8">Belongs to the P-Pant transferase superfamily. AcpS family.</text>
</comment>
<gene>
    <name evidence="8" type="primary">acpS</name>
    <name evidence="10" type="ORF">H5993_03500</name>
</gene>
<dbReference type="InterPro" id="IPR037143">
    <property type="entry name" value="4-PPantetheinyl_Trfase_dom_sf"/>
</dbReference>
<dbReference type="NCBIfam" id="TIGR00516">
    <property type="entry name" value="acpS"/>
    <property type="match status" value="1"/>
</dbReference>
<comment type="caution">
    <text evidence="10">The sequence shown here is derived from an EMBL/GenBank/DDBJ whole genome shotgun (WGS) entry which is preliminary data.</text>
</comment>
<evidence type="ECO:0000256" key="2">
    <source>
        <dbReference type="ARBA" id="ARBA00022679"/>
    </source>
</evidence>
<evidence type="ECO:0000256" key="6">
    <source>
        <dbReference type="ARBA" id="ARBA00023098"/>
    </source>
</evidence>
<evidence type="ECO:0000259" key="9">
    <source>
        <dbReference type="Pfam" id="PF01648"/>
    </source>
</evidence>
<accession>A0ABS2EN79</accession>
<keyword evidence="7 8" id="KW-0275">Fatty acid biosynthesis</keyword>
<dbReference type="RefSeq" id="WP_204776248.1">
    <property type="nucleotide sequence ID" value="NZ_JACJJQ010000011.1"/>
</dbReference>
<dbReference type="InterPro" id="IPR002582">
    <property type="entry name" value="ACPS"/>
</dbReference>
<dbReference type="Pfam" id="PF01648">
    <property type="entry name" value="ACPS"/>
    <property type="match status" value="1"/>
</dbReference>
<dbReference type="HAMAP" id="MF_00101">
    <property type="entry name" value="AcpS"/>
    <property type="match status" value="1"/>
</dbReference>
<sequence length="122" mass="13453">MIAGLGIDITELARVKVAIENHPGFIDRILTTAEQAQAANFHHQRKVEYIAGRWSLKESFSKAMGTGISKTVGFLDLEILDNELGQPIVTKSPYPGPAHVSVSHTKELVMTEVILERNTQDD</sequence>
<feature type="binding site" evidence="8">
    <location>
        <position position="58"/>
    </location>
    <ligand>
        <name>Mg(2+)</name>
        <dbReference type="ChEBI" id="CHEBI:18420"/>
    </ligand>
</feature>
<dbReference type="InterPro" id="IPR004568">
    <property type="entry name" value="Ppantetheine-prot_Trfase_dom"/>
</dbReference>
<comment type="cofactor">
    <cofactor evidence="8">
        <name>Mg(2+)</name>
        <dbReference type="ChEBI" id="CHEBI:18420"/>
    </cofactor>
</comment>
<dbReference type="Proteomes" id="UP000776629">
    <property type="component" value="Unassembled WGS sequence"/>
</dbReference>
<comment type="catalytic activity">
    <reaction evidence="8">
        <text>apo-[ACP] + CoA = holo-[ACP] + adenosine 3',5'-bisphosphate + H(+)</text>
        <dbReference type="Rhea" id="RHEA:12068"/>
        <dbReference type="Rhea" id="RHEA-COMP:9685"/>
        <dbReference type="Rhea" id="RHEA-COMP:9690"/>
        <dbReference type="ChEBI" id="CHEBI:15378"/>
        <dbReference type="ChEBI" id="CHEBI:29999"/>
        <dbReference type="ChEBI" id="CHEBI:57287"/>
        <dbReference type="ChEBI" id="CHEBI:58343"/>
        <dbReference type="ChEBI" id="CHEBI:64479"/>
        <dbReference type="EC" id="2.7.8.7"/>
    </reaction>
</comment>
<keyword evidence="5 8" id="KW-0460">Magnesium</keyword>
<organism evidence="10 11">
    <name type="scientific">Limosilactobacillus alvi</name>
    <dbReference type="NCBI Taxonomy" id="990412"/>
    <lineage>
        <taxon>Bacteria</taxon>
        <taxon>Bacillati</taxon>
        <taxon>Bacillota</taxon>
        <taxon>Bacilli</taxon>
        <taxon>Lactobacillales</taxon>
        <taxon>Lactobacillaceae</taxon>
        <taxon>Limosilactobacillus</taxon>
    </lineage>
</organism>
<dbReference type="EC" id="2.7.8.7" evidence="8"/>
<dbReference type="SUPFAM" id="SSF56214">
    <property type="entry name" value="4'-phosphopantetheinyl transferase"/>
    <property type="match status" value="1"/>
</dbReference>
<name>A0ABS2EN79_9LACO</name>
<proteinExistence type="inferred from homology"/>
<dbReference type="EMBL" id="JACJJQ010000011">
    <property type="protein sequence ID" value="MBM6753826.1"/>
    <property type="molecule type" value="Genomic_DNA"/>
</dbReference>
<feature type="binding site" evidence="8">
    <location>
        <position position="8"/>
    </location>
    <ligand>
        <name>Mg(2+)</name>
        <dbReference type="ChEBI" id="CHEBI:18420"/>
    </ligand>
</feature>
<keyword evidence="6 8" id="KW-0443">Lipid metabolism</keyword>
<comment type="subcellular location">
    <subcellularLocation>
        <location evidence="8">Cytoplasm</location>
    </subcellularLocation>
</comment>
<dbReference type="NCBIfam" id="TIGR00556">
    <property type="entry name" value="pantethn_trn"/>
    <property type="match status" value="1"/>
</dbReference>
<keyword evidence="1 8" id="KW-0444">Lipid biosynthesis</keyword>
<keyword evidence="2 8" id="KW-0808">Transferase</keyword>
<keyword evidence="11" id="KW-1185">Reference proteome</keyword>
<comment type="function">
    <text evidence="8">Transfers the 4'-phosphopantetheine moiety from coenzyme A to a Ser of acyl-carrier-protein.</text>
</comment>
<evidence type="ECO:0000313" key="10">
    <source>
        <dbReference type="EMBL" id="MBM6753826.1"/>
    </source>
</evidence>
<evidence type="ECO:0000256" key="5">
    <source>
        <dbReference type="ARBA" id="ARBA00022842"/>
    </source>
</evidence>
<evidence type="ECO:0000256" key="8">
    <source>
        <dbReference type="HAMAP-Rule" id="MF_00101"/>
    </source>
</evidence>
<evidence type="ECO:0000256" key="7">
    <source>
        <dbReference type="ARBA" id="ARBA00023160"/>
    </source>
</evidence>
<dbReference type="InterPro" id="IPR008278">
    <property type="entry name" value="4-PPantetheinyl_Trfase_dom"/>
</dbReference>
<protein>
    <recommendedName>
        <fullName evidence="8">Holo-[acyl-carrier-protein] synthase</fullName>
        <shortName evidence="8">Holo-ACP synthase</shortName>
        <ecNumber evidence="8">2.7.8.7</ecNumber>
    </recommendedName>
    <alternativeName>
        <fullName evidence="8">4'-phosphopantetheinyl transferase AcpS</fullName>
    </alternativeName>
</protein>
<keyword evidence="4 8" id="KW-0276">Fatty acid metabolism</keyword>